<keyword evidence="3" id="KW-1185">Reference proteome</keyword>
<sequence>MDALQALRQACIQGRVPTLTPEDTTVVLGDRGSPWPLDTKTSWRSASHELYTLHSLILLLQYADKPIGDYLRTAIAWKVKFVSNIDRRELLAYLKRERDTTDAMHIDKSDIS</sequence>
<proteinExistence type="predicted"/>
<protein>
    <submittedName>
        <fullName evidence="2">Hyperparathyroidism</fullName>
    </submittedName>
</protein>
<dbReference type="GO" id="GO:0032968">
    <property type="term" value="P:positive regulation of transcription elongation by RNA polymerase II"/>
    <property type="evidence" value="ECO:0007669"/>
    <property type="project" value="TreeGrafter"/>
</dbReference>
<evidence type="ECO:0000259" key="1">
    <source>
        <dbReference type="Pfam" id="PF16050"/>
    </source>
</evidence>
<dbReference type="InterPro" id="IPR032041">
    <property type="entry name" value="Cdc73_N"/>
</dbReference>
<dbReference type="AlphaFoldDB" id="A0A835YKD9"/>
<accession>A0A835YKD9</accession>
<dbReference type="EMBL" id="JAFCMP010000552">
    <property type="protein sequence ID" value="KAG5175235.1"/>
    <property type="molecule type" value="Genomic_DNA"/>
</dbReference>
<comment type="caution">
    <text evidence="2">The sequence shown here is derived from an EMBL/GenBank/DDBJ whole genome shotgun (WGS) entry which is preliminary data.</text>
</comment>
<dbReference type="PANTHER" id="PTHR12466">
    <property type="entry name" value="CDC73 DOMAIN PROTEIN"/>
    <property type="match status" value="1"/>
</dbReference>
<dbReference type="PANTHER" id="PTHR12466:SF8">
    <property type="entry name" value="PARAFIBROMIN"/>
    <property type="match status" value="1"/>
</dbReference>
<dbReference type="Pfam" id="PF16050">
    <property type="entry name" value="CDC73_N"/>
    <property type="match status" value="1"/>
</dbReference>
<dbReference type="OrthoDB" id="2186602at2759"/>
<name>A0A835YKD9_9STRA</name>
<evidence type="ECO:0000313" key="3">
    <source>
        <dbReference type="Proteomes" id="UP000664859"/>
    </source>
</evidence>
<dbReference type="GO" id="GO:0000993">
    <property type="term" value="F:RNA polymerase II complex binding"/>
    <property type="evidence" value="ECO:0007669"/>
    <property type="project" value="TreeGrafter"/>
</dbReference>
<reference evidence="2" key="1">
    <citation type="submission" date="2021-02" db="EMBL/GenBank/DDBJ databases">
        <title>First Annotated Genome of the Yellow-green Alga Tribonema minus.</title>
        <authorList>
            <person name="Mahan K.M."/>
        </authorList>
    </citation>
    <scope>NUCLEOTIDE SEQUENCE</scope>
    <source>
        <strain evidence="2">UTEX B ZZ1240</strain>
    </source>
</reference>
<dbReference type="Proteomes" id="UP000664859">
    <property type="component" value="Unassembled WGS sequence"/>
</dbReference>
<dbReference type="GO" id="GO:0006368">
    <property type="term" value="P:transcription elongation by RNA polymerase II"/>
    <property type="evidence" value="ECO:0007669"/>
    <property type="project" value="InterPro"/>
</dbReference>
<organism evidence="2 3">
    <name type="scientific">Tribonema minus</name>
    <dbReference type="NCBI Taxonomy" id="303371"/>
    <lineage>
        <taxon>Eukaryota</taxon>
        <taxon>Sar</taxon>
        <taxon>Stramenopiles</taxon>
        <taxon>Ochrophyta</taxon>
        <taxon>PX clade</taxon>
        <taxon>Xanthophyceae</taxon>
        <taxon>Tribonematales</taxon>
        <taxon>Tribonemataceae</taxon>
        <taxon>Tribonema</taxon>
    </lineage>
</organism>
<dbReference type="GO" id="GO:0016593">
    <property type="term" value="C:Cdc73/Paf1 complex"/>
    <property type="evidence" value="ECO:0007669"/>
    <property type="project" value="InterPro"/>
</dbReference>
<dbReference type="InterPro" id="IPR007852">
    <property type="entry name" value="Cdc73/Parafibromin"/>
</dbReference>
<gene>
    <name evidence="2" type="ORF">JKP88DRAFT_229144</name>
</gene>
<feature type="domain" description="Paf1 complex subunit Cdc73 N-terminal" evidence="1">
    <location>
        <begin position="2"/>
        <end position="109"/>
    </location>
</feature>
<evidence type="ECO:0000313" key="2">
    <source>
        <dbReference type="EMBL" id="KAG5175235.1"/>
    </source>
</evidence>